<dbReference type="Gene3D" id="2.170.260.10">
    <property type="entry name" value="paz domain"/>
    <property type="match status" value="1"/>
</dbReference>
<dbReference type="Gene3D" id="3.30.420.10">
    <property type="entry name" value="Ribonuclease H-like superfamily/Ribonuclease H"/>
    <property type="match status" value="1"/>
</dbReference>
<dbReference type="SUPFAM" id="SSF101690">
    <property type="entry name" value="PAZ domain"/>
    <property type="match status" value="1"/>
</dbReference>
<organism evidence="2 3">
    <name type="scientific">Sphagnurus paluster</name>
    <dbReference type="NCBI Taxonomy" id="117069"/>
    <lineage>
        <taxon>Eukaryota</taxon>
        <taxon>Fungi</taxon>
        <taxon>Dikarya</taxon>
        <taxon>Basidiomycota</taxon>
        <taxon>Agaricomycotina</taxon>
        <taxon>Agaricomycetes</taxon>
        <taxon>Agaricomycetidae</taxon>
        <taxon>Agaricales</taxon>
        <taxon>Tricholomatineae</taxon>
        <taxon>Lyophyllaceae</taxon>
        <taxon>Sphagnurus</taxon>
    </lineage>
</organism>
<evidence type="ECO:0000313" key="2">
    <source>
        <dbReference type="EMBL" id="KAG5653267.1"/>
    </source>
</evidence>
<accession>A0A9P7GM93</accession>
<dbReference type="SUPFAM" id="SSF53098">
    <property type="entry name" value="Ribonuclease H-like"/>
    <property type="match status" value="1"/>
</dbReference>
<dbReference type="InterPro" id="IPR036397">
    <property type="entry name" value="RNaseH_sf"/>
</dbReference>
<proteinExistence type="predicted"/>
<dbReference type="GO" id="GO:0003723">
    <property type="term" value="F:RNA binding"/>
    <property type="evidence" value="ECO:0007669"/>
    <property type="project" value="InterPro"/>
</dbReference>
<dbReference type="InterPro" id="IPR036085">
    <property type="entry name" value="PAZ_dom_sf"/>
</dbReference>
<dbReference type="InterPro" id="IPR032473">
    <property type="entry name" value="Argonaute_Mid_dom"/>
</dbReference>
<comment type="caution">
    <text evidence="2">The sequence shown here is derived from an EMBL/GenBank/DDBJ whole genome shotgun (WGS) entry which is preliminary data.</text>
</comment>
<dbReference type="InterPro" id="IPR003100">
    <property type="entry name" value="PAZ_dom"/>
</dbReference>
<sequence length="466" mass="52403">MLVNVDTSVSAVYASGKLVDVCMNFLGTKNVRDLSMDDRHPMYRALEKFLDKLLINTDTTGKRKKCIQGIVAHAGRFEFSKDDREEHFQQVYNITLNYPNIIGVRLNGKKSPFPVIVPAELCTVLPGQLYRKKLPDHLTKAMVDFATTKPDDRLRQIVSGDNGMDSPVKGYAKSEVLIEAGMVIETRPISIRGKILDAPNLWYGAKRQVKPRDGAWNLRDVRLNDPKPMKAWGVVNFCPNIRTNDVDRFMRAMANSCSNLATSAPITIISGMGNAVEKVLNEVLRMALQNHLQREDLIVIAILPAKAPAVRARIKHWGDVVEALDELRKEPFMIMGADVGHPGPGIMKPSVTSLVWSYDQYATKYSALTSVQQPRLEIIDNLKDMVKRAAFSFGIHNRSSPRRVMFFRDGVSEGEFDNVLKMELGAIRSAFDELWAERKLKDPKPTVTFIVVGKRWGLFFVPFGVD</sequence>
<dbReference type="OrthoDB" id="10252740at2759"/>
<dbReference type="Pfam" id="PF16487">
    <property type="entry name" value="ArgoMid"/>
    <property type="match status" value="1"/>
</dbReference>
<dbReference type="InterPro" id="IPR003165">
    <property type="entry name" value="Piwi"/>
</dbReference>
<feature type="domain" description="Piwi" evidence="1">
    <location>
        <begin position="333"/>
        <end position="455"/>
    </location>
</feature>
<dbReference type="Pfam" id="PF02171">
    <property type="entry name" value="Piwi"/>
    <property type="match status" value="1"/>
</dbReference>
<dbReference type="PROSITE" id="PS50822">
    <property type="entry name" value="PIWI"/>
    <property type="match status" value="1"/>
</dbReference>
<dbReference type="AlphaFoldDB" id="A0A9P7GM93"/>
<gene>
    <name evidence="2" type="ORF">H0H81_001427</name>
</gene>
<keyword evidence="3" id="KW-1185">Reference proteome</keyword>
<name>A0A9P7GM93_9AGAR</name>
<evidence type="ECO:0000313" key="3">
    <source>
        <dbReference type="Proteomes" id="UP000717328"/>
    </source>
</evidence>
<dbReference type="Gene3D" id="3.40.50.2300">
    <property type="match status" value="1"/>
</dbReference>
<dbReference type="PANTHER" id="PTHR22891">
    <property type="entry name" value="EUKARYOTIC TRANSLATION INITIATION FACTOR 2C"/>
    <property type="match status" value="1"/>
</dbReference>
<dbReference type="Pfam" id="PF02170">
    <property type="entry name" value="PAZ"/>
    <property type="match status" value="1"/>
</dbReference>
<dbReference type="Proteomes" id="UP000717328">
    <property type="component" value="Unassembled WGS sequence"/>
</dbReference>
<evidence type="ECO:0000259" key="1">
    <source>
        <dbReference type="PROSITE" id="PS50822"/>
    </source>
</evidence>
<reference evidence="2" key="2">
    <citation type="submission" date="2021-10" db="EMBL/GenBank/DDBJ databases">
        <title>Phylogenomics reveals ancestral predisposition of the termite-cultivated fungus Termitomyces towards a domesticated lifestyle.</title>
        <authorList>
            <person name="Auxier B."/>
            <person name="Grum-Grzhimaylo A."/>
            <person name="Cardenas M.E."/>
            <person name="Lodge J.D."/>
            <person name="Laessoe T."/>
            <person name="Pedersen O."/>
            <person name="Smith M.E."/>
            <person name="Kuyper T.W."/>
            <person name="Franco-Molano E.A."/>
            <person name="Baroni T.J."/>
            <person name="Aanen D.K."/>
        </authorList>
    </citation>
    <scope>NUCLEOTIDE SEQUENCE</scope>
    <source>
        <strain evidence="2">D49</strain>
    </source>
</reference>
<dbReference type="InterPro" id="IPR012337">
    <property type="entry name" value="RNaseH-like_sf"/>
</dbReference>
<protein>
    <recommendedName>
        <fullName evidence="1">Piwi domain-containing protein</fullName>
    </recommendedName>
</protein>
<reference evidence="2" key="1">
    <citation type="submission" date="2021-02" db="EMBL/GenBank/DDBJ databases">
        <authorList>
            <person name="Nieuwenhuis M."/>
            <person name="Van De Peppel L.J.J."/>
        </authorList>
    </citation>
    <scope>NUCLEOTIDE SEQUENCE</scope>
    <source>
        <strain evidence="2">D49</strain>
    </source>
</reference>
<dbReference type="EMBL" id="JABCKI010000063">
    <property type="protein sequence ID" value="KAG5653267.1"/>
    <property type="molecule type" value="Genomic_DNA"/>
</dbReference>
<dbReference type="CDD" id="cd02846">
    <property type="entry name" value="PAZ_argonaute_like"/>
    <property type="match status" value="1"/>
</dbReference>